<dbReference type="InterPro" id="IPR009339">
    <property type="entry name" value="DUF998"/>
</dbReference>
<comment type="caution">
    <text evidence="2">The sequence shown here is derived from an EMBL/GenBank/DDBJ whole genome shotgun (WGS) entry which is preliminary data.</text>
</comment>
<dbReference type="RefSeq" id="WP_208289338.1">
    <property type="nucleotide sequence ID" value="NZ_CP074404.1"/>
</dbReference>
<reference evidence="2 3" key="1">
    <citation type="submission" date="2021-03" db="EMBL/GenBank/DDBJ databases">
        <title>novel species in genus Cellulomonas.</title>
        <authorList>
            <person name="Zhang G."/>
        </authorList>
    </citation>
    <scope>NUCLEOTIDE SEQUENCE [LARGE SCALE GENOMIC DNA]</scope>
    <source>
        <strain evidence="3">zg-ZUI188</strain>
    </source>
</reference>
<evidence type="ECO:0000256" key="1">
    <source>
        <dbReference type="SAM" id="Phobius"/>
    </source>
</evidence>
<keyword evidence="3" id="KW-1185">Reference proteome</keyword>
<evidence type="ECO:0000313" key="3">
    <source>
        <dbReference type="Proteomes" id="UP000678317"/>
    </source>
</evidence>
<feature type="transmembrane region" description="Helical" evidence="1">
    <location>
        <begin position="23"/>
        <end position="43"/>
    </location>
</feature>
<sequence>MSATPVSSHSGTVDPAVRTTRSLLRYGVLAGPFYVIVSLAQALTREGFDLTRHAWSTLANGPLGWIQVANLLLTGVMVLAFAAGLRRALVAGPGHRWVPRLITVYGAGLVLGGVFRADPAGGFPVGSAAPTTPTAHGTLHLLTSGVGFVALAVAMVVVARRFASQRRSLGAALSSAAAVALLGGFAMISTSPGPAGVLALTAGIVLAWAWVSAVAVDTSRSITT</sequence>
<organism evidence="2 3">
    <name type="scientific">Cellulomonas fengjieae</name>
    <dbReference type="NCBI Taxonomy" id="2819978"/>
    <lineage>
        <taxon>Bacteria</taxon>
        <taxon>Bacillati</taxon>
        <taxon>Actinomycetota</taxon>
        <taxon>Actinomycetes</taxon>
        <taxon>Micrococcales</taxon>
        <taxon>Cellulomonadaceae</taxon>
        <taxon>Cellulomonas</taxon>
    </lineage>
</organism>
<feature type="transmembrane region" description="Helical" evidence="1">
    <location>
        <begin position="171"/>
        <end position="189"/>
    </location>
</feature>
<proteinExistence type="predicted"/>
<feature type="transmembrane region" description="Helical" evidence="1">
    <location>
        <begin position="97"/>
        <end position="117"/>
    </location>
</feature>
<feature type="transmembrane region" description="Helical" evidence="1">
    <location>
        <begin position="195"/>
        <end position="216"/>
    </location>
</feature>
<feature type="transmembrane region" description="Helical" evidence="1">
    <location>
        <begin position="137"/>
        <end position="159"/>
    </location>
</feature>
<dbReference type="EMBL" id="JAGFBM010000003">
    <property type="protein sequence ID" value="MBO3084656.1"/>
    <property type="molecule type" value="Genomic_DNA"/>
</dbReference>
<gene>
    <name evidence="2" type="ORF">J4035_08400</name>
</gene>
<name>A0ABS3SFY1_9CELL</name>
<feature type="transmembrane region" description="Helical" evidence="1">
    <location>
        <begin position="63"/>
        <end position="85"/>
    </location>
</feature>
<evidence type="ECO:0000313" key="2">
    <source>
        <dbReference type="EMBL" id="MBO3084656.1"/>
    </source>
</evidence>
<accession>A0ABS3SFY1</accession>
<keyword evidence="1" id="KW-0812">Transmembrane</keyword>
<dbReference type="Proteomes" id="UP000678317">
    <property type="component" value="Unassembled WGS sequence"/>
</dbReference>
<keyword evidence="1" id="KW-1133">Transmembrane helix</keyword>
<keyword evidence="1" id="KW-0472">Membrane</keyword>
<dbReference type="Pfam" id="PF06197">
    <property type="entry name" value="DUF998"/>
    <property type="match status" value="1"/>
</dbReference>
<protein>
    <submittedName>
        <fullName evidence="2">DUF998 domain-containing protein</fullName>
    </submittedName>
</protein>